<organism evidence="18 19">
    <name type="scientific">Haematospirillum jordaniae</name>
    <dbReference type="NCBI Taxonomy" id="1549855"/>
    <lineage>
        <taxon>Bacteria</taxon>
        <taxon>Pseudomonadati</taxon>
        <taxon>Pseudomonadota</taxon>
        <taxon>Alphaproteobacteria</taxon>
        <taxon>Rhodospirillales</taxon>
        <taxon>Novispirillaceae</taxon>
        <taxon>Haematospirillum</taxon>
    </lineage>
</organism>
<evidence type="ECO:0000256" key="9">
    <source>
        <dbReference type="ARBA" id="ARBA00023204"/>
    </source>
</evidence>
<dbReference type="GO" id="GO:0005524">
    <property type="term" value="F:ATP binding"/>
    <property type="evidence" value="ECO:0007669"/>
    <property type="project" value="UniProtKB-UniRule"/>
</dbReference>
<evidence type="ECO:0000256" key="6">
    <source>
        <dbReference type="ARBA" id="ARBA00022839"/>
    </source>
</evidence>
<keyword evidence="10" id="KW-0413">Isomerase</keyword>
<dbReference type="GO" id="GO:0000725">
    <property type="term" value="P:recombinational repair"/>
    <property type="evidence" value="ECO:0007669"/>
    <property type="project" value="TreeGrafter"/>
</dbReference>
<dbReference type="Gene3D" id="3.90.320.10">
    <property type="match status" value="1"/>
</dbReference>
<evidence type="ECO:0000256" key="1">
    <source>
        <dbReference type="ARBA" id="ARBA00022722"/>
    </source>
</evidence>
<dbReference type="InterPro" id="IPR014017">
    <property type="entry name" value="DNA_helicase_UvrD-like_C"/>
</dbReference>
<dbReference type="Gene3D" id="1.10.486.10">
    <property type="entry name" value="PCRA, domain 4"/>
    <property type="match status" value="1"/>
</dbReference>
<evidence type="ECO:0000256" key="7">
    <source>
        <dbReference type="ARBA" id="ARBA00022840"/>
    </source>
</evidence>
<reference evidence="18 19" key="1">
    <citation type="submission" date="2016-02" db="EMBL/GenBank/DDBJ databases">
        <title>Complete Genome of H5569, the type strain of the newly described species Haematospirillium jordaniae.</title>
        <authorList>
            <person name="Nicholson A.C."/>
            <person name="Humrighouse B.W."/>
            <person name="Loparov V."/>
            <person name="McQuiston J.R."/>
        </authorList>
    </citation>
    <scope>NUCLEOTIDE SEQUENCE [LARGE SCALE GENOMIC DNA]</scope>
    <source>
        <strain evidence="18 19">H5569</strain>
    </source>
</reference>
<dbReference type="GO" id="GO:0004527">
    <property type="term" value="F:exonuclease activity"/>
    <property type="evidence" value="ECO:0007669"/>
    <property type="project" value="UniProtKB-KW"/>
</dbReference>
<evidence type="ECO:0000256" key="4">
    <source>
        <dbReference type="ARBA" id="ARBA00022801"/>
    </source>
</evidence>
<keyword evidence="2 15" id="KW-0547">Nucleotide-binding</keyword>
<evidence type="ECO:0000256" key="2">
    <source>
        <dbReference type="ARBA" id="ARBA00022741"/>
    </source>
</evidence>
<evidence type="ECO:0000313" key="19">
    <source>
        <dbReference type="Proteomes" id="UP000076066"/>
    </source>
</evidence>
<keyword evidence="1" id="KW-0540">Nuclease</keyword>
<evidence type="ECO:0000256" key="10">
    <source>
        <dbReference type="ARBA" id="ARBA00023235"/>
    </source>
</evidence>
<dbReference type="InterPro" id="IPR027417">
    <property type="entry name" value="P-loop_NTPase"/>
</dbReference>
<protein>
    <recommendedName>
        <fullName evidence="12">DNA 3'-5' helicase</fullName>
        <ecNumber evidence="12">5.6.2.4</ecNumber>
    </recommendedName>
    <alternativeName>
        <fullName evidence="13">DNA 3'-5' helicase II</fullName>
    </alternativeName>
</protein>
<dbReference type="OrthoDB" id="9810135at2"/>
<dbReference type="AlphaFoldDB" id="A0A143DCV6"/>
<keyword evidence="3" id="KW-0227">DNA damage</keyword>
<dbReference type="InterPro" id="IPR000212">
    <property type="entry name" value="DNA_helicase_UvrD/REP"/>
</dbReference>
<feature type="domain" description="UvrD-like helicase ATP-binding" evidence="16">
    <location>
        <begin position="5"/>
        <end position="492"/>
    </location>
</feature>
<dbReference type="RefSeq" id="WP_066133830.1">
    <property type="nucleotide sequence ID" value="NZ_CP014525.1"/>
</dbReference>
<dbReference type="InterPro" id="IPR011335">
    <property type="entry name" value="Restrct_endonuc-II-like"/>
</dbReference>
<evidence type="ECO:0000256" key="5">
    <source>
        <dbReference type="ARBA" id="ARBA00022806"/>
    </source>
</evidence>
<comment type="catalytic activity">
    <reaction evidence="14">
        <text>ATP + H2O = ADP + phosphate + H(+)</text>
        <dbReference type="Rhea" id="RHEA:13065"/>
        <dbReference type="ChEBI" id="CHEBI:15377"/>
        <dbReference type="ChEBI" id="CHEBI:15378"/>
        <dbReference type="ChEBI" id="CHEBI:30616"/>
        <dbReference type="ChEBI" id="CHEBI:43474"/>
        <dbReference type="ChEBI" id="CHEBI:456216"/>
        <dbReference type="EC" id="5.6.2.4"/>
    </reaction>
</comment>
<keyword evidence="5 15" id="KW-0347">Helicase</keyword>
<keyword evidence="4 15" id="KW-0378">Hydrolase</keyword>
<dbReference type="GeneID" id="53316339"/>
<dbReference type="Pfam" id="PF00580">
    <property type="entry name" value="UvrD-helicase"/>
    <property type="match status" value="1"/>
</dbReference>
<evidence type="ECO:0000256" key="8">
    <source>
        <dbReference type="ARBA" id="ARBA00023125"/>
    </source>
</evidence>
<evidence type="ECO:0000259" key="16">
    <source>
        <dbReference type="PROSITE" id="PS51198"/>
    </source>
</evidence>
<dbReference type="PANTHER" id="PTHR11070">
    <property type="entry name" value="UVRD / RECB / PCRA DNA HELICASE FAMILY MEMBER"/>
    <property type="match status" value="1"/>
</dbReference>
<dbReference type="PANTHER" id="PTHR11070:SF2">
    <property type="entry name" value="ATP-DEPENDENT DNA HELICASE SRS2"/>
    <property type="match status" value="1"/>
</dbReference>
<dbReference type="KEGG" id="hjo:AY555_04135"/>
<dbReference type="InterPro" id="IPR014151">
    <property type="entry name" value="DNA_helicase_AddA"/>
</dbReference>
<evidence type="ECO:0000256" key="14">
    <source>
        <dbReference type="ARBA" id="ARBA00048988"/>
    </source>
</evidence>
<dbReference type="NCBIfam" id="TIGR02784">
    <property type="entry name" value="addA_alphas"/>
    <property type="match status" value="1"/>
</dbReference>
<feature type="domain" description="UvrD-like helicase C-terminal" evidence="17">
    <location>
        <begin position="522"/>
        <end position="801"/>
    </location>
</feature>
<dbReference type="SUPFAM" id="SSF52540">
    <property type="entry name" value="P-loop containing nucleoside triphosphate hydrolases"/>
    <property type="match status" value="1"/>
</dbReference>
<evidence type="ECO:0000259" key="17">
    <source>
        <dbReference type="PROSITE" id="PS51217"/>
    </source>
</evidence>
<gene>
    <name evidence="18" type="ORF">AY555_04135</name>
</gene>
<keyword evidence="9" id="KW-0234">DNA repair</keyword>
<dbReference type="PROSITE" id="PS51198">
    <property type="entry name" value="UVRD_HELICASE_ATP_BIND"/>
    <property type="match status" value="1"/>
</dbReference>
<evidence type="ECO:0000256" key="11">
    <source>
        <dbReference type="ARBA" id="ARBA00034617"/>
    </source>
</evidence>
<keyword evidence="7 15" id="KW-0067">ATP-binding</keyword>
<dbReference type="SUPFAM" id="SSF52980">
    <property type="entry name" value="Restriction endonuclease-like"/>
    <property type="match status" value="1"/>
</dbReference>
<evidence type="ECO:0000256" key="13">
    <source>
        <dbReference type="ARBA" id="ARBA00034923"/>
    </source>
</evidence>
<dbReference type="STRING" id="1549855.AY555_04135"/>
<accession>A0A143DCV6</accession>
<keyword evidence="19" id="KW-1185">Reference proteome</keyword>
<dbReference type="InterPro" id="IPR011604">
    <property type="entry name" value="PDDEXK-like_dom_sf"/>
</dbReference>
<feature type="binding site" evidence="15">
    <location>
        <begin position="26"/>
        <end position="33"/>
    </location>
    <ligand>
        <name>ATP</name>
        <dbReference type="ChEBI" id="CHEBI:30616"/>
    </ligand>
</feature>
<dbReference type="InterPro" id="IPR014016">
    <property type="entry name" value="UvrD-like_ATP-bd"/>
</dbReference>
<proteinExistence type="predicted"/>
<evidence type="ECO:0000256" key="12">
    <source>
        <dbReference type="ARBA" id="ARBA00034808"/>
    </source>
</evidence>
<dbReference type="Proteomes" id="UP000076066">
    <property type="component" value="Chromosome"/>
</dbReference>
<dbReference type="GO" id="GO:0033202">
    <property type="term" value="C:DNA helicase complex"/>
    <property type="evidence" value="ECO:0007669"/>
    <property type="project" value="TreeGrafter"/>
</dbReference>
<dbReference type="Gene3D" id="3.40.50.300">
    <property type="entry name" value="P-loop containing nucleotide triphosphate hydrolases"/>
    <property type="match status" value="4"/>
</dbReference>
<comment type="catalytic activity">
    <reaction evidence="11">
        <text>Couples ATP hydrolysis with the unwinding of duplex DNA by translocating in the 3'-5' direction.</text>
        <dbReference type="EC" id="5.6.2.4"/>
    </reaction>
</comment>
<dbReference type="Pfam" id="PF13361">
    <property type="entry name" value="UvrD_C"/>
    <property type="match status" value="1"/>
</dbReference>
<dbReference type="Pfam" id="PF12705">
    <property type="entry name" value="PDDEXK_1"/>
    <property type="match status" value="1"/>
</dbReference>
<dbReference type="EC" id="5.6.2.4" evidence="12"/>
<dbReference type="GO" id="GO:0003677">
    <property type="term" value="F:DNA binding"/>
    <property type="evidence" value="ECO:0007669"/>
    <property type="project" value="UniProtKB-KW"/>
</dbReference>
<evidence type="ECO:0000256" key="3">
    <source>
        <dbReference type="ARBA" id="ARBA00022763"/>
    </source>
</evidence>
<dbReference type="EMBL" id="CP014525">
    <property type="protein sequence ID" value="AMW34506.1"/>
    <property type="molecule type" value="Genomic_DNA"/>
</dbReference>
<name>A0A143DCV6_9PROT</name>
<evidence type="ECO:0000313" key="18">
    <source>
        <dbReference type="EMBL" id="AMW34506.1"/>
    </source>
</evidence>
<dbReference type="GO" id="GO:0043138">
    <property type="term" value="F:3'-5' DNA helicase activity"/>
    <property type="evidence" value="ECO:0007669"/>
    <property type="project" value="UniProtKB-EC"/>
</dbReference>
<evidence type="ECO:0000256" key="15">
    <source>
        <dbReference type="PROSITE-ProRule" id="PRU00560"/>
    </source>
</evidence>
<dbReference type="PROSITE" id="PS51217">
    <property type="entry name" value="UVRD_HELICASE_CTER"/>
    <property type="match status" value="1"/>
</dbReference>
<dbReference type="InterPro" id="IPR038726">
    <property type="entry name" value="PDDEXK_AddAB-type"/>
</dbReference>
<sequence>MKTMGIRAGEAQKKAANPAVSAWVGANAGTGKTKVLTDRVLNLMLSGSAPERILCLTFTRAAAAEMSTRLARTLSEWAIATDEHLEHALTALLGNAPDHKTCNTARRLFARMLDVPGGMKIQTIHAFCQALLRRFPLEAGIAPHFAVMEDRDAATLMLEAREHILLAARQDETSDLHCALALVTSHVHEDAFNALMADIATHRGRLSRLLAQGMEPVSFRLAQRLGLDINDTPDLILRQAAQDDHVPVAQLKNLAIALARGGKTDLEAAERITDWLAADTPKRCATWPDYGRAFLTADGEPRSRSRFPSKAVRENNPDILETLDAETERIVRTNTRLKAAVTFRATLALLTLARSMTAEYQIRKERAGKMDFDDLILTTRRLLQHTDTAAWVLYKLDGGLDHVLIDEAQDTNPDQWAVIKALVSDFFDGHGRDRPQGTRTLFAVGDRKQSIYSFQGADPDEFDRSRALFAHMVPQSGYPFEDITLDVSFRSTAAILQAVDAVFRQGHAVDGVAATGEPVSHHPFRTGQGGLVEIWPPVPATALEEPPPWKPPVERIQGESAPSRLARLLARRIQRMTNGSDRLESQGRPVRPGDILVLVRRRSGFVDDLVRCLKDLDVPVAGVDRMVLSEQMAVMDLIALGYSLLLPEDDLTLACVLKGPILGLTEEQLFTVSHGRQRGVSLWRSLREHRDQDPAFASAWATLRGLMEKADFLPPFELFSHILGPLGGRSRLLARLGPDAADPIDEFLNLALTYDRGHPPNLQAFLHWLETGSQDIRRDLEENDNNGLGAVRIMTVHGSKGLQAPVVFLPDTRQVPTRVPALLWDESGNDEHPAMFWPPSAAFREPVTEALVTAERTTAAREYRRLLYVAMTRAEDRLYICGWDTRRESPEDSWYNLIQGALAPLAETVRDPFLEADGTLETPTVLRLSCPQDVPPRTQEHRADAPATVSAVPSLLRILPAAEPIPSRPLMPSRPPVADPPATSPLLHRAQDENRRQRGKIIHTLLQYLPERKQIVREHAARAFLSRPIWGLDPAEQDIILQKVMSVLNTPTFSHLFGLGSLAEVPVSGVIGKTSISGVIDRLLVEHDTVTAVDFKSGHHPPQHIHDVPEAYLFQMAAYRAVLRRIWPERDIQCALLWTEDLSLMTLPCDLLDAALPTDPQMNQTT</sequence>
<keyword evidence="6" id="KW-0269">Exonuclease</keyword>
<keyword evidence="8" id="KW-0238">DNA-binding</keyword>
<dbReference type="GO" id="GO:0005829">
    <property type="term" value="C:cytosol"/>
    <property type="evidence" value="ECO:0007669"/>
    <property type="project" value="TreeGrafter"/>
</dbReference>